<dbReference type="RefSeq" id="WP_051601750.1">
    <property type="nucleotide sequence ID" value="NZ_AWFF01000098.1"/>
</dbReference>
<reference evidence="6 7" key="1">
    <citation type="journal article" date="2014" name="Antonie Van Leeuwenhoek">
        <title>Hyphomonas beringensis sp. nov. and Hyphomonas chukchiensis sp. nov., isolated from surface seawater of the Bering Sea and Chukchi Sea.</title>
        <authorList>
            <person name="Li C."/>
            <person name="Lai Q."/>
            <person name="Li G."/>
            <person name="Dong C."/>
            <person name="Wang J."/>
            <person name="Liao Y."/>
            <person name="Shao Z."/>
        </authorList>
    </citation>
    <scope>NUCLEOTIDE SEQUENCE [LARGE SCALE GENOMIC DNA]</scope>
    <source>
        <strain evidence="6 7">25B14_1</strain>
    </source>
</reference>
<dbReference type="EMBL" id="AWFF01000098">
    <property type="protein sequence ID" value="KCZ51058.1"/>
    <property type="molecule type" value="Genomic_DNA"/>
</dbReference>
<accession>A0A062TZZ0</accession>
<evidence type="ECO:0000259" key="5">
    <source>
        <dbReference type="Pfam" id="PF06429"/>
    </source>
</evidence>
<evidence type="ECO:0000256" key="3">
    <source>
        <dbReference type="ARBA" id="ARBA00023143"/>
    </source>
</evidence>
<dbReference type="InterPro" id="IPR001444">
    <property type="entry name" value="Flag_bb_rod_N"/>
</dbReference>
<dbReference type="PANTHER" id="PTHR30435:SF2">
    <property type="entry name" value="FLAGELLAR BASAL-BODY ROD PROTEIN FLGC"/>
    <property type="match status" value="1"/>
</dbReference>
<dbReference type="InterPro" id="IPR010930">
    <property type="entry name" value="Flg_bb/hook_C_dom"/>
</dbReference>
<proteinExistence type="inferred from homology"/>
<dbReference type="AlphaFoldDB" id="A0A062TZZ0"/>
<dbReference type="PATRIC" id="fig|1280946.3.peg.3459"/>
<dbReference type="Proteomes" id="UP000027037">
    <property type="component" value="Unassembled WGS sequence"/>
</dbReference>
<name>A0A062TZZ0_9PROT</name>
<dbReference type="Pfam" id="PF00460">
    <property type="entry name" value="Flg_bb_rod"/>
    <property type="match status" value="1"/>
</dbReference>
<organism evidence="6 7">
    <name type="scientific">Hyphomonas beringensis</name>
    <dbReference type="NCBI Taxonomy" id="1280946"/>
    <lineage>
        <taxon>Bacteria</taxon>
        <taxon>Pseudomonadati</taxon>
        <taxon>Pseudomonadota</taxon>
        <taxon>Alphaproteobacteria</taxon>
        <taxon>Hyphomonadales</taxon>
        <taxon>Hyphomonadaceae</taxon>
        <taxon>Hyphomonas</taxon>
    </lineage>
</organism>
<evidence type="ECO:0000259" key="4">
    <source>
        <dbReference type="Pfam" id="PF00460"/>
    </source>
</evidence>
<evidence type="ECO:0008006" key="8">
    <source>
        <dbReference type="Google" id="ProtNLM"/>
    </source>
</evidence>
<feature type="domain" description="Flagellar basal-body/hook protein C-terminal" evidence="5">
    <location>
        <begin position="80"/>
        <end position="122"/>
    </location>
</feature>
<comment type="similarity">
    <text evidence="2">Belongs to the flagella basal body rod proteins family.</text>
</comment>
<dbReference type="eggNOG" id="COG1558">
    <property type="taxonomic scope" value="Bacteria"/>
</dbReference>
<keyword evidence="3" id="KW-0975">Bacterial flagellum</keyword>
<sequence length="126" mass="14121">MDSLKATMMQALSGMQLQTKRIDVSSQNISNADTPGYRRKILTVEEQSSGAAFMATRVQLDQSEGERQYDPENPLADGEGYITASNVSLVTEMADMREANRSYEANLNSFRQARSMYQSLLDVLKR</sequence>
<comment type="subcellular location">
    <subcellularLocation>
        <location evidence="1">Bacterial flagellum basal body</location>
    </subcellularLocation>
</comment>
<dbReference type="GO" id="GO:0009425">
    <property type="term" value="C:bacterial-type flagellum basal body"/>
    <property type="evidence" value="ECO:0007669"/>
    <property type="project" value="UniProtKB-SubCell"/>
</dbReference>
<dbReference type="GO" id="GO:0071978">
    <property type="term" value="P:bacterial-type flagellum-dependent swarming motility"/>
    <property type="evidence" value="ECO:0007669"/>
    <property type="project" value="TreeGrafter"/>
</dbReference>
<evidence type="ECO:0000313" key="7">
    <source>
        <dbReference type="Proteomes" id="UP000027037"/>
    </source>
</evidence>
<dbReference type="OrthoDB" id="9813951at2"/>
<dbReference type="PANTHER" id="PTHR30435">
    <property type="entry name" value="FLAGELLAR PROTEIN"/>
    <property type="match status" value="1"/>
</dbReference>
<keyword evidence="7" id="KW-1185">Reference proteome</keyword>
<evidence type="ECO:0000313" key="6">
    <source>
        <dbReference type="EMBL" id="KCZ51058.1"/>
    </source>
</evidence>
<feature type="domain" description="Flagellar basal body rod protein N-terminal" evidence="4">
    <location>
        <begin position="11"/>
        <end position="38"/>
    </location>
</feature>
<gene>
    <name evidence="6" type="ORF">HY29_06810</name>
</gene>
<dbReference type="SUPFAM" id="SSF64518">
    <property type="entry name" value="Phase 1 flagellin"/>
    <property type="match status" value="1"/>
</dbReference>
<protein>
    <recommendedName>
        <fullName evidence="8">Flagellar basal body rod protein FlgC</fullName>
    </recommendedName>
</protein>
<dbReference type="STRING" id="1280946.HY29_06810"/>
<dbReference type="Pfam" id="PF06429">
    <property type="entry name" value="Flg_bbr_C"/>
    <property type="match status" value="1"/>
</dbReference>
<evidence type="ECO:0000256" key="1">
    <source>
        <dbReference type="ARBA" id="ARBA00004117"/>
    </source>
</evidence>
<comment type="caution">
    <text evidence="6">The sequence shown here is derived from an EMBL/GenBank/DDBJ whole genome shotgun (WGS) entry which is preliminary data.</text>
</comment>
<evidence type="ECO:0000256" key="2">
    <source>
        <dbReference type="ARBA" id="ARBA00009677"/>
    </source>
</evidence>